<dbReference type="PANTHER" id="PTHR38166">
    <property type="entry name" value="C2H2-TYPE DOMAIN-CONTAINING PROTEIN-RELATED"/>
    <property type="match status" value="1"/>
</dbReference>
<evidence type="ECO:0000313" key="2">
    <source>
        <dbReference type="EMBL" id="KAL1854059.1"/>
    </source>
</evidence>
<feature type="region of interest" description="Disordered" evidence="1">
    <location>
        <begin position="48"/>
        <end position="67"/>
    </location>
</feature>
<dbReference type="PANTHER" id="PTHR38166:SF1">
    <property type="entry name" value="C2H2-TYPE DOMAIN-CONTAINING PROTEIN"/>
    <property type="match status" value="1"/>
</dbReference>
<name>A0ABR3W610_9PEZI</name>
<evidence type="ECO:0008006" key="4">
    <source>
        <dbReference type="Google" id="ProtNLM"/>
    </source>
</evidence>
<accession>A0ABR3W610</accession>
<evidence type="ECO:0000256" key="1">
    <source>
        <dbReference type="SAM" id="MobiDB-lite"/>
    </source>
</evidence>
<gene>
    <name evidence="2" type="ORF">Daus18300_011557</name>
</gene>
<organism evidence="2 3">
    <name type="scientific">Diaporthe australafricana</name>
    <dbReference type="NCBI Taxonomy" id="127596"/>
    <lineage>
        <taxon>Eukaryota</taxon>
        <taxon>Fungi</taxon>
        <taxon>Dikarya</taxon>
        <taxon>Ascomycota</taxon>
        <taxon>Pezizomycotina</taxon>
        <taxon>Sordariomycetes</taxon>
        <taxon>Sordariomycetidae</taxon>
        <taxon>Diaporthales</taxon>
        <taxon>Diaporthaceae</taxon>
        <taxon>Diaporthe</taxon>
    </lineage>
</organism>
<proteinExistence type="predicted"/>
<dbReference type="EMBL" id="JAWRVE010000142">
    <property type="protein sequence ID" value="KAL1854059.1"/>
    <property type="molecule type" value="Genomic_DNA"/>
</dbReference>
<dbReference type="Proteomes" id="UP001583177">
    <property type="component" value="Unassembled WGS sequence"/>
</dbReference>
<protein>
    <recommendedName>
        <fullName evidence="4">C2H2-type domain-containing protein</fullName>
    </recommendedName>
</protein>
<evidence type="ECO:0000313" key="3">
    <source>
        <dbReference type="Proteomes" id="UP001583177"/>
    </source>
</evidence>
<keyword evidence="3" id="KW-1185">Reference proteome</keyword>
<sequence>MDSMESSIENDNSGRKLQYAASFSVSEVTSRGDQVVWSTRGEDSVVGTLSATESVGGPSWTRETSEVENFSESYRIADAEGLVKNEHQESTQFGGAPSTETEDLDLAQFTEELAEIAAAKFLSSFQRQSVKRSFAPGQDQDRKRLKLMDPSDHLVVETSDSEDGEMVIIKKTSFFACPFYVRDNKHAKCVTRHQLQSIEDVKEHVCWDHRQPRYCPICKEEFSSSKVRDTHIRLRACQPNNSAVEGVTFEQGERLNKMEDRAYLSDDLQWFQIWDIVFPKIARPSSHLYIGQREVSVCSFRRFWMQSNEDIVAGFLQEKALQSCDIRNEERELEALCDLVMESVVDRIFLDRCDPVSAA</sequence>
<reference evidence="2 3" key="1">
    <citation type="journal article" date="2024" name="IMA Fungus">
        <title>IMA Genome - F19 : A genome assembly and annotation guide to empower mycologists, including annotated draft genome sequences of Ceratocystis pirilliformis, Diaporthe australafricana, Fusarium ophioides, Paecilomyces lecythidis, and Sporothrix stenoceras.</title>
        <authorList>
            <person name="Aylward J."/>
            <person name="Wilson A.M."/>
            <person name="Visagie C.M."/>
            <person name="Spraker J."/>
            <person name="Barnes I."/>
            <person name="Buitendag C."/>
            <person name="Ceriani C."/>
            <person name="Del Mar Angel L."/>
            <person name="du Plessis D."/>
            <person name="Fuchs T."/>
            <person name="Gasser K."/>
            <person name="Kramer D."/>
            <person name="Li W."/>
            <person name="Munsamy K."/>
            <person name="Piso A."/>
            <person name="Price J.L."/>
            <person name="Sonnekus B."/>
            <person name="Thomas C."/>
            <person name="van der Nest A."/>
            <person name="van Dijk A."/>
            <person name="van Heerden A."/>
            <person name="van Vuuren N."/>
            <person name="Yilmaz N."/>
            <person name="Duong T.A."/>
            <person name="van der Merwe N.A."/>
            <person name="Wingfield M.J."/>
            <person name="Wingfield B.D."/>
        </authorList>
    </citation>
    <scope>NUCLEOTIDE SEQUENCE [LARGE SCALE GENOMIC DNA]</scope>
    <source>
        <strain evidence="2 3">CMW 18300</strain>
    </source>
</reference>
<comment type="caution">
    <text evidence="2">The sequence shown here is derived from an EMBL/GenBank/DDBJ whole genome shotgun (WGS) entry which is preliminary data.</text>
</comment>